<dbReference type="InterPro" id="IPR050267">
    <property type="entry name" value="Anti-sigma-factor_SerPK"/>
</dbReference>
<dbReference type="PANTHER" id="PTHR35526:SF3">
    <property type="entry name" value="ANTI-SIGMA-F FACTOR RSBW"/>
    <property type="match status" value="1"/>
</dbReference>
<dbReference type="GO" id="GO:0004674">
    <property type="term" value="F:protein serine/threonine kinase activity"/>
    <property type="evidence" value="ECO:0007669"/>
    <property type="project" value="UniProtKB-KW"/>
</dbReference>
<proteinExistence type="predicted"/>
<dbReference type="InterPro" id="IPR003594">
    <property type="entry name" value="HATPase_dom"/>
</dbReference>
<keyword evidence="4" id="KW-1185">Reference proteome</keyword>
<dbReference type="EMBL" id="JACHJU010000001">
    <property type="protein sequence ID" value="MBB4936112.1"/>
    <property type="molecule type" value="Genomic_DNA"/>
</dbReference>
<evidence type="ECO:0000313" key="4">
    <source>
        <dbReference type="Proteomes" id="UP000534286"/>
    </source>
</evidence>
<dbReference type="Proteomes" id="UP000534286">
    <property type="component" value="Unassembled WGS sequence"/>
</dbReference>
<dbReference type="AlphaFoldDB" id="A0A7W7RQN1"/>
<dbReference type="RefSeq" id="WP_184752458.1">
    <property type="nucleotide sequence ID" value="NZ_BAABEK010000002.1"/>
</dbReference>
<keyword evidence="1" id="KW-0723">Serine/threonine-protein kinase</keyword>
<dbReference type="Pfam" id="PF13581">
    <property type="entry name" value="HATPase_c_2"/>
    <property type="match status" value="1"/>
</dbReference>
<sequence>MRGLGELVAHAVRAARTRQASWVLFSDASSTPAARHLIRAQLADWGYDEQSEVAELLVSELVTNALLHGWGEPLLTLSSQGDMLRCEVEDENPVLLRAEEEPGNDEGGRGLLLVDLLSRSWGTGHTRRGRVGKVVWFELSTRSTGPVF</sequence>
<dbReference type="InterPro" id="IPR036890">
    <property type="entry name" value="HATPase_C_sf"/>
</dbReference>
<protein>
    <submittedName>
        <fullName evidence="3">Anti-sigma regulatory factor (Ser/Thr protein kinase)</fullName>
    </submittedName>
</protein>
<evidence type="ECO:0000259" key="2">
    <source>
        <dbReference type="Pfam" id="PF13581"/>
    </source>
</evidence>
<reference evidence="3 4" key="1">
    <citation type="submission" date="2020-08" db="EMBL/GenBank/DDBJ databases">
        <title>Sequencing the genomes of 1000 actinobacteria strains.</title>
        <authorList>
            <person name="Klenk H.-P."/>
        </authorList>
    </citation>
    <scope>NUCLEOTIDE SEQUENCE [LARGE SCALE GENOMIC DNA]</scope>
    <source>
        <strain evidence="3 4">DSM 43023</strain>
    </source>
</reference>
<organism evidence="3 4">
    <name type="scientific">Streptosporangium album</name>
    <dbReference type="NCBI Taxonomy" id="47479"/>
    <lineage>
        <taxon>Bacteria</taxon>
        <taxon>Bacillati</taxon>
        <taxon>Actinomycetota</taxon>
        <taxon>Actinomycetes</taxon>
        <taxon>Streptosporangiales</taxon>
        <taxon>Streptosporangiaceae</taxon>
        <taxon>Streptosporangium</taxon>
    </lineage>
</organism>
<evidence type="ECO:0000256" key="1">
    <source>
        <dbReference type="ARBA" id="ARBA00022527"/>
    </source>
</evidence>
<dbReference type="Gene3D" id="3.30.565.10">
    <property type="entry name" value="Histidine kinase-like ATPase, C-terminal domain"/>
    <property type="match status" value="1"/>
</dbReference>
<evidence type="ECO:0000313" key="3">
    <source>
        <dbReference type="EMBL" id="MBB4936112.1"/>
    </source>
</evidence>
<keyword evidence="1" id="KW-0808">Transferase</keyword>
<dbReference type="PANTHER" id="PTHR35526">
    <property type="entry name" value="ANTI-SIGMA-F FACTOR RSBW-RELATED"/>
    <property type="match status" value="1"/>
</dbReference>
<feature type="domain" description="Histidine kinase/HSP90-like ATPase" evidence="2">
    <location>
        <begin position="27"/>
        <end position="137"/>
    </location>
</feature>
<comment type="caution">
    <text evidence="3">The sequence shown here is derived from an EMBL/GenBank/DDBJ whole genome shotgun (WGS) entry which is preliminary data.</text>
</comment>
<keyword evidence="1" id="KW-0418">Kinase</keyword>
<dbReference type="CDD" id="cd16936">
    <property type="entry name" value="HATPase_RsbW-like"/>
    <property type="match status" value="1"/>
</dbReference>
<gene>
    <name evidence="3" type="ORF">FHR32_000417</name>
</gene>
<name>A0A7W7RQN1_9ACTN</name>
<accession>A0A7W7RQN1</accession>